<comment type="caution">
    <text evidence="1">The sequence shown here is derived from an EMBL/GenBank/DDBJ whole genome shotgun (WGS) entry which is preliminary data.</text>
</comment>
<dbReference type="Proteomes" id="UP001239111">
    <property type="component" value="Chromosome 3"/>
</dbReference>
<sequence>MGVMKSKRRARASRKKNSPTKTNIEKKTDSNKKPKSDKTLLIAQEVKFARLLANNDKKVRDKVLKNLKKWLTARSQSSFEFTEADFMRLWKGLFYCMWMSDKPLVQEELAESLSQLVHCFMSIHVALRYTKCCLKSLADEWFGIDRYRLDKFEMLVRKIIRQTFVMCKNQSWDRQWVIGVANCIENILVNPRTCLGFNLHLTDVYMEELAKISDGTIPEHIVTDFIKPYVVHLASASDERQIKHVLKNIFRYLIFQSDIGQDYTEKFNAWRQANFPCKSIDEMQRVEISDDEDVNDVGDQDSSSSSRHNSKPLDPRAGRVDVEIPQLPFNANDIAALLRKNKFHPESTSKTRKHITRLIHDFEKLSQGDMPFGIKEISISENDSIDRDEATEELLNLEKELHADSSKNYRKRKRNGDLSTDSNIEELFPDQSFDESLLKSKKPKVTLHDIISKSDLAKKNFQTQTRKNDAFKSSLSIKSHTLSSGLLKERMKKCALTKNTFSESIVEPQDAGDQLNISSGSTSCNWNVDTPIPLNSTPTYAKSPKAKKITKDDRPPSKKKTSLHELQSNISWLTPVLTRLEEQKKVSKMINANDTEIGLK</sequence>
<name>A0ACC2NQU2_9HYME</name>
<dbReference type="EMBL" id="CM056743">
    <property type="protein sequence ID" value="KAJ8672679.1"/>
    <property type="molecule type" value="Genomic_DNA"/>
</dbReference>
<gene>
    <name evidence="1" type="ORF">QAD02_003939</name>
</gene>
<accession>A0ACC2NQU2</accession>
<organism evidence="1 2">
    <name type="scientific">Eretmocerus hayati</name>
    <dbReference type="NCBI Taxonomy" id="131215"/>
    <lineage>
        <taxon>Eukaryota</taxon>
        <taxon>Metazoa</taxon>
        <taxon>Ecdysozoa</taxon>
        <taxon>Arthropoda</taxon>
        <taxon>Hexapoda</taxon>
        <taxon>Insecta</taxon>
        <taxon>Pterygota</taxon>
        <taxon>Neoptera</taxon>
        <taxon>Endopterygota</taxon>
        <taxon>Hymenoptera</taxon>
        <taxon>Apocrita</taxon>
        <taxon>Proctotrupomorpha</taxon>
        <taxon>Chalcidoidea</taxon>
        <taxon>Aphelinidae</taxon>
        <taxon>Aphelininae</taxon>
        <taxon>Eretmocerus</taxon>
    </lineage>
</organism>
<keyword evidence="2" id="KW-1185">Reference proteome</keyword>
<evidence type="ECO:0000313" key="1">
    <source>
        <dbReference type="EMBL" id="KAJ8672679.1"/>
    </source>
</evidence>
<proteinExistence type="predicted"/>
<evidence type="ECO:0000313" key="2">
    <source>
        <dbReference type="Proteomes" id="UP001239111"/>
    </source>
</evidence>
<protein>
    <submittedName>
        <fullName evidence="1">Uncharacterized protein</fullName>
    </submittedName>
</protein>
<reference evidence="1" key="1">
    <citation type="submission" date="2023-04" db="EMBL/GenBank/DDBJ databases">
        <title>A chromosome-level genome assembly of the parasitoid wasp Eretmocerus hayati.</title>
        <authorList>
            <person name="Zhong Y."/>
            <person name="Liu S."/>
            <person name="Liu Y."/>
        </authorList>
    </citation>
    <scope>NUCLEOTIDE SEQUENCE</scope>
    <source>
        <strain evidence="1">ZJU_SS_LIU_2023</strain>
    </source>
</reference>